<protein>
    <submittedName>
        <fullName evidence="2">Uncharacterized protein</fullName>
    </submittedName>
</protein>
<evidence type="ECO:0000256" key="1">
    <source>
        <dbReference type="SAM" id="MobiDB-lite"/>
    </source>
</evidence>
<feature type="compositionally biased region" description="Basic and acidic residues" evidence="1">
    <location>
        <begin position="97"/>
        <end position="107"/>
    </location>
</feature>
<name>A0AAD6RYY6_9AGAR</name>
<feature type="compositionally biased region" description="Basic and acidic residues" evidence="1">
    <location>
        <begin position="128"/>
        <end position="144"/>
    </location>
</feature>
<dbReference type="EMBL" id="JARJCM010000354">
    <property type="protein sequence ID" value="KAJ7018136.1"/>
    <property type="molecule type" value="Genomic_DNA"/>
</dbReference>
<evidence type="ECO:0000313" key="3">
    <source>
        <dbReference type="Proteomes" id="UP001218188"/>
    </source>
</evidence>
<reference evidence="2" key="1">
    <citation type="submission" date="2023-03" db="EMBL/GenBank/DDBJ databases">
        <title>Massive genome expansion in bonnet fungi (Mycena s.s.) driven by repeated elements and novel gene families across ecological guilds.</title>
        <authorList>
            <consortium name="Lawrence Berkeley National Laboratory"/>
            <person name="Harder C.B."/>
            <person name="Miyauchi S."/>
            <person name="Viragh M."/>
            <person name="Kuo A."/>
            <person name="Thoen E."/>
            <person name="Andreopoulos B."/>
            <person name="Lu D."/>
            <person name="Skrede I."/>
            <person name="Drula E."/>
            <person name="Henrissat B."/>
            <person name="Morin E."/>
            <person name="Kohler A."/>
            <person name="Barry K."/>
            <person name="LaButti K."/>
            <person name="Morin E."/>
            <person name="Salamov A."/>
            <person name="Lipzen A."/>
            <person name="Mereny Z."/>
            <person name="Hegedus B."/>
            <person name="Baldrian P."/>
            <person name="Stursova M."/>
            <person name="Weitz H."/>
            <person name="Taylor A."/>
            <person name="Grigoriev I.V."/>
            <person name="Nagy L.G."/>
            <person name="Martin F."/>
            <person name="Kauserud H."/>
        </authorList>
    </citation>
    <scope>NUCLEOTIDE SEQUENCE</scope>
    <source>
        <strain evidence="2">CBHHK200</strain>
    </source>
</reference>
<dbReference type="AlphaFoldDB" id="A0AAD6RYY6"/>
<evidence type="ECO:0000313" key="2">
    <source>
        <dbReference type="EMBL" id="KAJ7018136.1"/>
    </source>
</evidence>
<feature type="compositionally biased region" description="Basic and acidic residues" evidence="1">
    <location>
        <begin position="1"/>
        <end position="21"/>
    </location>
</feature>
<accession>A0AAD6RYY6</accession>
<keyword evidence="3" id="KW-1185">Reference proteome</keyword>
<organism evidence="2 3">
    <name type="scientific">Mycena alexandri</name>
    <dbReference type="NCBI Taxonomy" id="1745969"/>
    <lineage>
        <taxon>Eukaryota</taxon>
        <taxon>Fungi</taxon>
        <taxon>Dikarya</taxon>
        <taxon>Basidiomycota</taxon>
        <taxon>Agaricomycotina</taxon>
        <taxon>Agaricomycetes</taxon>
        <taxon>Agaricomycetidae</taxon>
        <taxon>Agaricales</taxon>
        <taxon>Marasmiineae</taxon>
        <taxon>Mycenaceae</taxon>
        <taxon>Mycena</taxon>
    </lineage>
</organism>
<feature type="region of interest" description="Disordered" evidence="1">
    <location>
        <begin position="81"/>
        <end position="183"/>
    </location>
</feature>
<gene>
    <name evidence="2" type="ORF">C8F04DRAFT_1199316</name>
</gene>
<proteinExistence type="predicted"/>
<feature type="region of interest" description="Disordered" evidence="1">
    <location>
        <begin position="40"/>
        <end position="69"/>
    </location>
</feature>
<feature type="region of interest" description="Disordered" evidence="1">
    <location>
        <begin position="1"/>
        <end position="28"/>
    </location>
</feature>
<comment type="caution">
    <text evidence="2">The sequence shown here is derived from an EMBL/GenBank/DDBJ whole genome shotgun (WGS) entry which is preliminary data.</text>
</comment>
<sequence>MSGSRRLEARGGEKGTMESRGGEVIWRQGSMETTLAAGCLGASSERVRPKARPCAMPEQRQAMGGTPCFATTRHERRAIKAVVQRGEGRKGAARGGGRRETRGRSSRADLLSVQSGSNSRLAGSSYEEALRKDTDLSERGREDGAGAGAKEEAEDENGVVSPSRWKRTIAIEGEPEEVKSGLS</sequence>
<feature type="compositionally biased region" description="Polar residues" evidence="1">
    <location>
        <begin position="112"/>
        <end position="122"/>
    </location>
</feature>
<dbReference type="Proteomes" id="UP001218188">
    <property type="component" value="Unassembled WGS sequence"/>
</dbReference>